<feature type="transmembrane region" description="Helical" evidence="4">
    <location>
        <begin position="774"/>
        <end position="791"/>
    </location>
</feature>
<dbReference type="OrthoDB" id="135295at2"/>
<evidence type="ECO:0000313" key="7">
    <source>
        <dbReference type="Proteomes" id="UP000321685"/>
    </source>
</evidence>
<reference evidence="6 7" key="1">
    <citation type="submission" date="2019-07" db="EMBL/GenBank/DDBJ databases">
        <title>Whole genome shotgun sequence of Pseudonocardia sulfidoxydans NBRC 16205.</title>
        <authorList>
            <person name="Hosoyama A."/>
            <person name="Uohara A."/>
            <person name="Ohji S."/>
            <person name="Ichikawa N."/>
        </authorList>
    </citation>
    <scope>NUCLEOTIDE SEQUENCE [LARGE SCALE GENOMIC DNA]</scope>
    <source>
        <strain evidence="6 7">NBRC 16205</strain>
    </source>
</reference>
<dbReference type="InterPro" id="IPR037165">
    <property type="entry name" value="AldOxase/xan_DH_Mopterin-bd_sf"/>
</dbReference>
<dbReference type="AlphaFoldDB" id="A0A511DED2"/>
<gene>
    <name evidence="6" type="ORF">PSU4_20900</name>
</gene>
<dbReference type="EMBL" id="BJVJ01000016">
    <property type="protein sequence ID" value="GEL23136.1"/>
    <property type="molecule type" value="Genomic_DNA"/>
</dbReference>
<dbReference type="Proteomes" id="UP000321685">
    <property type="component" value="Unassembled WGS sequence"/>
</dbReference>
<organism evidence="6 7">
    <name type="scientific">Pseudonocardia sulfidoxydans NBRC 16205</name>
    <dbReference type="NCBI Taxonomy" id="1223511"/>
    <lineage>
        <taxon>Bacteria</taxon>
        <taxon>Bacillati</taxon>
        <taxon>Actinomycetota</taxon>
        <taxon>Actinomycetes</taxon>
        <taxon>Pseudonocardiales</taxon>
        <taxon>Pseudonocardiaceae</taxon>
        <taxon>Pseudonocardia</taxon>
    </lineage>
</organism>
<dbReference type="InterPro" id="IPR008274">
    <property type="entry name" value="AldOxase/xan_DH_MoCoBD1"/>
</dbReference>
<dbReference type="Pfam" id="PF01315">
    <property type="entry name" value="Ald_Xan_dh_C"/>
    <property type="match status" value="1"/>
</dbReference>
<dbReference type="SUPFAM" id="SSF54665">
    <property type="entry name" value="CO dehydrogenase molybdoprotein N-domain-like"/>
    <property type="match status" value="1"/>
</dbReference>
<dbReference type="InterPro" id="IPR036856">
    <property type="entry name" value="Ald_Oxase/Xan_DH_a/b_sf"/>
</dbReference>
<proteinExistence type="predicted"/>
<dbReference type="SUPFAM" id="SSF56003">
    <property type="entry name" value="Molybdenum cofactor-binding domain"/>
    <property type="match status" value="1"/>
</dbReference>
<evidence type="ECO:0000256" key="4">
    <source>
        <dbReference type="SAM" id="Phobius"/>
    </source>
</evidence>
<feature type="compositionally biased region" description="Low complexity" evidence="3">
    <location>
        <begin position="756"/>
        <end position="772"/>
    </location>
</feature>
<feature type="domain" description="Aldehyde oxidase/xanthine dehydrogenase a/b hammerhead" evidence="5">
    <location>
        <begin position="25"/>
        <end position="139"/>
    </location>
</feature>
<evidence type="ECO:0000256" key="2">
    <source>
        <dbReference type="ARBA" id="ARBA00023002"/>
    </source>
</evidence>
<sequence length="798" mass="83603">MTAADTGVPGAGAWALRRGDARLLTGAGAYVGDVVRDGQLWLSVVRSPLAHGRITAVDVTAAAAAPGVRVVLTGADLDRVPRIPIRVVETPRMAARLQPVLATDRVRYVGEPVAAVVADDPYHAEDAAELVDVEIEPLPAVGGPDDVTPMWEDGLDNEIAEFRATNGDVDAAFAGADVVVEADFRVARQSGLPMETRGLVCEWSDGFLHIWGATKFVHFTRRTVAGFFDLDPDRVICHRVDVGGMFGVRGEVYPEDFLVPWAARVTGRPVKWVEDRREHLMTINHSRDHRHRFAIAASRDGRLLAFRSDGTIDVGAYPRPIGARLPQNLAGSFPGPYRWTAFEARCRSVASTKTPSGTMRAPSSAEAIFVMERAVDMVARRLGLDPLELRRRNLVPAADLPLTVDMGDGGVHAATYDSGDYPAQLDEVLRRCGHEAMVDEVARRRAAGEHVGVGHALFVDHSGMGREETVGLELDTSGTFVLGTSATEFGQGLEDMAVRVLADALDVDATDVRVQSGASTAHAGGNGTFASRSTIFVGSAAVHAATQLLEVAESRAATLLSCPATQLVRTPDGYKAGSRSIAWKELAPIETVGRHAMEEPTHGFGIALAVAAVDPGTLAVSVERVVVGYDVGRAIDLPAVHSQLAGGAAMGLGGSLLESLTFDAQGQPLGATFMDYLLPTAAEMPPIDVHVVELGGVPGNPLGVKGAGEAGIKGIGGAVANAVAAALGAPAAQGVTALPIRPDDLAPLLPSPVTPAEPSAAPPARSGSAARRRPAAAVGGVLALVAAGWLARRGRKER</sequence>
<dbReference type="GO" id="GO:0016491">
    <property type="term" value="F:oxidoreductase activity"/>
    <property type="evidence" value="ECO:0007669"/>
    <property type="project" value="UniProtKB-KW"/>
</dbReference>
<accession>A0A511DED2</accession>
<keyword evidence="1" id="KW-0500">Molybdenum</keyword>
<dbReference type="Gene3D" id="3.30.365.10">
    <property type="entry name" value="Aldehyde oxidase/xanthine dehydrogenase, molybdopterin binding domain"/>
    <property type="match status" value="4"/>
</dbReference>
<keyword evidence="4" id="KW-1133">Transmembrane helix</keyword>
<protein>
    <submittedName>
        <fullName evidence="6">Dehydrogenase</fullName>
    </submittedName>
</protein>
<keyword evidence="2" id="KW-0560">Oxidoreductase</keyword>
<dbReference type="PANTHER" id="PTHR11908">
    <property type="entry name" value="XANTHINE DEHYDROGENASE"/>
    <property type="match status" value="1"/>
</dbReference>
<dbReference type="PANTHER" id="PTHR11908:SF132">
    <property type="entry name" value="ALDEHYDE OXIDASE 1-RELATED"/>
    <property type="match status" value="1"/>
</dbReference>
<name>A0A511DED2_9PSEU</name>
<feature type="region of interest" description="Disordered" evidence="3">
    <location>
        <begin position="746"/>
        <end position="772"/>
    </location>
</feature>
<keyword evidence="4" id="KW-0812">Transmembrane</keyword>
<comment type="caution">
    <text evidence="6">The sequence shown here is derived from an EMBL/GenBank/DDBJ whole genome shotgun (WGS) entry which is preliminary data.</text>
</comment>
<dbReference type="InterPro" id="IPR046867">
    <property type="entry name" value="AldOxase/xan_DH_MoCoBD2"/>
</dbReference>
<keyword evidence="4" id="KW-0472">Membrane</keyword>
<evidence type="ECO:0000256" key="3">
    <source>
        <dbReference type="SAM" id="MobiDB-lite"/>
    </source>
</evidence>
<evidence type="ECO:0000256" key="1">
    <source>
        <dbReference type="ARBA" id="ARBA00022505"/>
    </source>
</evidence>
<dbReference type="InterPro" id="IPR000674">
    <property type="entry name" value="Ald_Oxase/Xan_DH_a/b"/>
</dbReference>
<dbReference type="RefSeq" id="WP_147105652.1">
    <property type="nucleotide sequence ID" value="NZ_BJVJ01000016.1"/>
</dbReference>
<evidence type="ECO:0000259" key="5">
    <source>
        <dbReference type="SMART" id="SM01008"/>
    </source>
</evidence>
<dbReference type="GO" id="GO:0005506">
    <property type="term" value="F:iron ion binding"/>
    <property type="evidence" value="ECO:0007669"/>
    <property type="project" value="InterPro"/>
</dbReference>
<dbReference type="Pfam" id="PF02738">
    <property type="entry name" value="MoCoBD_1"/>
    <property type="match status" value="1"/>
</dbReference>
<dbReference type="SMART" id="SM01008">
    <property type="entry name" value="Ald_Xan_dh_C"/>
    <property type="match status" value="1"/>
</dbReference>
<dbReference type="Gene3D" id="3.90.1170.50">
    <property type="entry name" value="Aldehyde oxidase/xanthine dehydrogenase, a/b hammerhead"/>
    <property type="match status" value="1"/>
</dbReference>
<evidence type="ECO:0000313" key="6">
    <source>
        <dbReference type="EMBL" id="GEL23136.1"/>
    </source>
</evidence>
<keyword evidence="7" id="KW-1185">Reference proteome</keyword>
<dbReference type="Pfam" id="PF20256">
    <property type="entry name" value="MoCoBD_2"/>
    <property type="match status" value="1"/>
</dbReference>
<dbReference type="InterPro" id="IPR016208">
    <property type="entry name" value="Ald_Oxase/xanthine_DH-like"/>
</dbReference>